<proteinExistence type="predicted"/>
<keyword evidence="4" id="KW-0862">Zinc</keyword>
<evidence type="ECO:0000256" key="2">
    <source>
        <dbReference type="ARBA" id="ARBA00022737"/>
    </source>
</evidence>
<dbReference type="PROSITE" id="PS00028">
    <property type="entry name" value="ZINC_FINGER_C2H2_1"/>
    <property type="match status" value="2"/>
</dbReference>
<evidence type="ECO:0000256" key="6">
    <source>
        <dbReference type="SAM" id="MobiDB-lite"/>
    </source>
</evidence>
<dbReference type="GO" id="GO:0005634">
    <property type="term" value="C:nucleus"/>
    <property type="evidence" value="ECO:0007669"/>
    <property type="project" value="TreeGrafter"/>
</dbReference>
<dbReference type="Gene3D" id="3.30.160.60">
    <property type="entry name" value="Classic Zinc Finger"/>
    <property type="match status" value="2"/>
</dbReference>
<evidence type="ECO:0000256" key="4">
    <source>
        <dbReference type="ARBA" id="ARBA00022833"/>
    </source>
</evidence>
<reference evidence="8 9" key="1">
    <citation type="submission" date="2016-02" db="EMBL/GenBank/DDBJ databases">
        <title>Comparative genomic and transcriptomic foundation for Pichia pastoris.</title>
        <authorList>
            <person name="Love K.R."/>
            <person name="Shah K.A."/>
            <person name="Whittaker C.A."/>
            <person name="Wu J."/>
            <person name="Bartlett M.C."/>
            <person name="Ma D."/>
            <person name="Leeson R.L."/>
            <person name="Priest M."/>
            <person name="Young S.K."/>
            <person name="Love J.C."/>
        </authorList>
    </citation>
    <scope>NUCLEOTIDE SEQUENCE [LARGE SCALE GENOMIC DNA]</scope>
    <source>
        <strain evidence="8 9">ATCC 28485</strain>
    </source>
</reference>
<evidence type="ECO:0000256" key="5">
    <source>
        <dbReference type="PROSITE-ProRule" id="PRU00042"/>
    </source>
</evidence>
<dbReference type="PANTHER" id="PTHR14196">
    <property type="entry name" value="ODD-SKIPPED - RELATED"/>
    <property type="match status" value="1"/>
</dbReference>
<dbReference type="InterPro" id="IPR050717">
    <property type="entry name" value="C2H2-ZF_Transcription_Reg"/>
</dbReference>
<feature type="domain" description="C2H2-type" evidence="7">
    <location>
        <begin position="303"/>
        <end position="331"/>
    </location>
</feature>
<dbReference type="Proteomes" id="UP000094565">
    <property type="component" value="Chromosome 2"/>
</dbReference>
<evidence type="ECO:0000313" key="9">
    <source>
        <dbReference type="Proteomes" id="UP000094565"/>
    </source>
</evidence>
<dbReference type="InterPro" id="IPR036236">
    <property type="entry name" value="Znf_C2H2_sf"/>
</dbReference>
<evidence type="ECO:0000259" key="7">
    <source>
        <dbReference type="PROSITE" id="PS50157"/>
    </source>
</evidence>
<evidence type="ECO:0000313" key="8">
    <source>
        <dbReference type="EMBL" id="ANZ75234.1"/>
    </source>
</evidence>
<protein>
    <submittedName>
        <fullName evidence="8">BA75_02431T0</fullName>
    </submittedName>
</protein>
<feature type="compositionally biased region" description="Polar residues" evidence="6">
    <location>
        <begin position="257"/>
        <end position="266"/>
    </location>
</feature>
<feature type="region of interest" description="Disordered" evidence="6">
    <location>
        <begin position="252"/>
        <end position="300"/>
    </location>
</feature>
<evidence type="ECO:0000256" key="3">
    <source>
        <dbReference type="ARBA" id="ARBA00022771"/>
    </source>
</evidence>
<organism evidence="8 9">
    <name type="scientific">Komagataella pastoris</name>
    <name type="common">Yeast</name>
    <name type="synonym">Pichia pastoris</name>
    <dbReference type="NCBI Taxonomy" id="4922"/>
    <lineage>
        <taxon>Eukaryota</taxon>
        <taxon>Fungi</taxon>
        <taxon>Dikarya</taxon>
        <taxon>Ascomycota</taxon>
        <taxon>Saccharomycotina</taxon>
        <taxon>Pichiomycetes</taxon>
        <taxon>Pichiales</taxon>
        <taxon>Pichiaceae</taxon>
        <taxon>Komagataella</taxon>
    </lineage>
</organism>
<dbReference type="FunFam" id="3.30.160.60:FF:000100">
    <property type="entry name" value="Zinc finger 45-like"/>
    <property type="match status" value="1"/>
</dbReference>
<keyword evidence="3 5" id="KW-0863">Zinc-finger</keyword>
<sequence length="357" mass="39485">MSTTKPMQVLAPDLTETPKTYSLGVHLGKGKDKLQDPTELYSMILDGMDHSQLNSFINDQLNLGSLRLPANPPAAGGAKRGANVSSINMDDLQTFDFNFDYERDSSPLELNMDSQTLLFSSPEKAPPCGSLPSQHQPHSQGAAAQGTTINPRQLSTSSASSFVSSDFDVDSLLAEEYAEKLEYGAISSASSSICSNSVLPNQGVTSQHSSPIEQRPRVGNSKRLSDFWMQDEAVTAISTWLKAEIPSSLATPAPTVTKISSPTLSTPEPRKKETKQRKRAKSIDTNERSEQVAASGSDDEKQFRCTDCSRRFRRSEHLKRHHRSVHSNERPFHCAHCDKRFSRSDNLSQHLRTHRKQ</sequence>
<feature type="domain" description="C2H2-type" evidence="7">
    <location>
        <begin position="332"/>
        <end position="357"/>
    </location>
</feature>
<dbReference type="GO" id="GO:0000977">
    <property type="term" value="F:RNA polymerase II transcription regulatory region sequence-specific DNA binding"/>
    <property type="evidence" value="ECO:0007669"/>
    <property type="project" value="TreeGrafter"/>
</dbReference>
<dbReference type="EMBL" id="CP014585">
    <property type="protein sequence ID" value="ANZ75234.1"/>
    <property type="molecule type" value="Genomic_DNA"/>
</dbReference>
<evidence type="ECO:0000256" key="1">
    <source>
        <dbReference type="ARBA" id="ARBA00022723"/>
    </source>
</evidence>
<dbReference type="FunFam" id="3.30.160.60:FF:000736">
    <property type="entry name" value="Zinc finger protein 423"/>
    <property type="match status" value="1"/>
</dbReference>
<accession>A0A1B2JB07</accession>
<dbReference type="PROSITE" id="PS50157">
    <property type="entry name" value="ZINC_FINGER_C2H2_2"/>
    <property type="match status" value="2"/>
</dbReference>
<dbReference type="Pfam" id="PF00096">
    <property type="entry name" value="zf-C2H2"/>
    <property type="match status" value="2"/>
</dbReference>
<dbReference type="PANTHER" id="PTHR14196:SF12">
    <property type="entry name" value="ZINC FINGER PROTEIN 208-LIKE"/>
    <property type="match status" value="1"/>
</dbReference>
<dbReference type="SMART" id="SM00355">
    <property type="entry name" value="ZnF_C2H2"/>
    <property type="match status" value="2"/>
</dbReference>
<gene>
    <name evidence="8" type="primary">MSN4</name>
    <name evidence="8" type="ORF">ATY40_BA7502431</name>
</gene>
<keyword evidence="1" id="KW-0479">Metal-binding</keyword>
<dbReference type="AlphaFoldDB" id="A0A1B2JB07"/>
<name>A0A1B2JB07_PICPA</name>
<feature type="region of interest" description="Disordered" evidence="6">
    <location>
        <begin position="119"/>
        <end position="153"/>
    </location>
</feature>
<dbReference type="OrthoDB" id="654211at2759"/>
<dbReference type="SUPFAM" id="SSF57667">
    <property type="entry name" value="beta-beta-alpha zinc fingers"/>
    <property type="match status" value="1"/>
</dbReference>
<dbReference type="InterPro" id="IPR013087">
    <property type="entry name" value="Znf_C2H2_type"/>
</dbReference>
<feature type="compositionally biased region" description="Basic and acidic residues" evidence="6">
    <location>
        <begin position="281"/>
        <end position="290"/>
    </location>
</feature>
<dbReference type="GO" id="GO:0008270">
    <property type="term" value="F:zinc ion binding"/>
    <property type="evidence" value="ECO:0007669"/>
    <property type="project" value="UniProtKB-KW"/>
</dbReference>
<dbReference type="GO" id="GO:0000981">
    <property type="term" value="F:DNA-binding transcription factor activity, RNA polymerase II-specific"/>
    <property type="evidence" value="ECO:0007669"/>
    <property type="project" value="TreeGrafter"/>
</dbReference>
<keyword evidence="2" id="KW-0677">Repeat</keyword>
<keyword evidence="9" id="KW-1185">Reference proteome</keyword>